<organism evidence="10 11">
    <name type="scientific">Flavobacterium arsenatis</name>
    <dbReference type="NCBI Taxonomy" id="1484332"/>
    <lineage>
        <taxon>Bacteria</taxon>
        <taxon>Pseudomonadati</taxon>
        <taxon>Bacteroidota</taxon>
        <taxon>Flavobacteriia</taxon>
        <taxon>Flavobacteriales</taxon>
        <taxon>Flavobacteriaceae</taxon>
        <taxon>Flavobacterium</taxon>
    </lineage>
</organism>
<keyword evidence="8" id="KW-1133">Transmembrane helix</keyword>
<dbReference type="PROSITE" id="PS50109">
    <property type="entry name" value="HIS_KIN"/>
    <property type="match status" value="1"/>
</dbReference>
<comment type="catalytic activity">
    <reaction evidence="1">
        <text>ATP + protein L-histidine = ADP + protein N-phospho-L-histidine.</text>
        <dbReference type="EC" id="2.7.13.3"/>
    </reaction>
</comment>
<keyword evidence="5 10" id="KW-0418">Kinase</keyword>
<keyword evidence="7" id="KW-0902">Two-component regulatory system</keyword>
<evidence type="ECO:0000259" key="9">
    <source>
        <dbReference type="PROSITE" id="PS50109"/>
    </source>
</evidence>
<feature type="transmembrane region" description="Helical" evidence="8">
    <location>
        <begin position="50"/>
        <end position="71"/>
    </location>
</feature>
<keyword evidence="4" id="KW-0547">Nucleotide-binding</keyword>
<evidence type="ECO:0000256" key="3">
    <source>
        <dbReference type="ARBA" id="ARBA00022679"/>
    </source>
</evidence>
<dbReference type="InterPro" id="IPR036097">
    <property type="entry name" value="HisK_dim/P_sf"/>
</dbReference>
<protein>
    <recommendedName>
        <fullName evidence="2">histidine kinase</fullName>
        <ecNumber evidence="2">2.7.13.3</ecNumber>
    </recommendedName>
</protein>
<evidence type="ECO:0000256" key="4">
    <source>
        <dbReference type="ARBA" id="ARBA00022741"/>
    </source>
</evidence>
<dbReference type="InterPro" id="IPR003594">
    <property type="entry name" value="HATPase_dom"/>
</dbReference>
<dbReference type="InterPro" id="IPR050351">
    <property type="entry name" value="BphY/WalK/GraS-like"/>
</dbReference>
<dbReference type="Proteomes" id="UP001255185">
    <property type="component" value="Unassembled WGS sequence"/>
</dbReference>
<evidence type="ECO:0000256" key="2">
    <source>
        <dbReference type="ARBA" id="ARBA00012438"/>
    </source>
</evidence>
<dbReference type="InterPro" id="IPR005467">
    <property type="entry name" value="His_kinase_dom"/>
</dbReference>
<evidence type="ECO:0000256" key="1">
    <source>
        <dbReference type="ARBA" id="ARBA00000085"/>
    </source>
</evidence>
<dbReference type="Pfam" id="PF02518">
    <property type="entry name" value="HATPase_c"/>
    <property type="match status" value="1"/>
</dbReference>
<accession>A0ABU1TQK4</accession>
<dbReference type="EMBL" id="JAVDVI010000009">
    <property type="protein sequence ID" value="MDR6968260.1"/>
    <property type="molecule type" value="Genomic_DNA"/>
</dbReference>
<dbReference type="SMART" id="SM00387">
    <property type="entry name" value="HATPase_c"/>
    <property type="match status" value="1"/>
</dbReference>
<evidence type="ECO:0000256" key="7">
    <source>
        <dbReference type="ARBA" id="ARBA00023012"/>
    </source>
</evidence>
<keyword evidence="8" id="KW-0472">Membrane</keyword>
<dbReference type="Gene3D" id="3.30.565.10">
    <property type="entry name" value="Histidine kinase-like ATPase, C-terminal domain"/>
    <property type="match status" value="1"/>
</dbReference>
<dbReference type="InterPro" id="IPR004358">
    <property type="entry name" value="Sig_transdc_His_kin-like_C"/>
</dbReference>
<keyword evidence="6" id="KW-0067">ATP-binding</keyword>
<evidence type="ECO:0000256" key="6">
    <source>
        <dbReference type="ARBA" id="ARBA00022840"/>
    </source>
</evidence>
<evidence type="ECO:0000256" key="8">
    <source>
        <dbReference type="SAM" id="Phobius"/>
    </source>
</evidence>
<proteinExistence type="predicted"/>
<reference evidence="10 11" key="1">
    <citation type="submission" date="2023-07" db="EMBL/GenBank/DDBJ databases">
        <title>Sorghum-associated microbial communities from plants grown in Nebraska, USA.</title>
        <authorList>
            <person name="Schachtman D."/>
        </authorList>
    </citation>
    <scope>NUCLEOTIDE SEQUENCE [LARGE SCALE GENOMIC DNA]</scope>
    <source>
        <strain evidence="10 11">3773</strain>
    </source>
</reference>
<dbReference type="CDD" id="cd00075">
    <property type="entry name" value="HATPase"/>
    <property type="match status" value="1"/>
</dbReference>
<dbReference type="EC" id="2.7.13.3" evidence="2"/>
<dbReference type="PRINTS" id="PR00344">
    <property type="entry name" value="BCTRLSENSOR"/>
</dbReference>
<dbReference type="RefSeq" id="WP_310026778.1">
    <property type="nucleotide sequence ID" value="NZ_JAVDVI010000009.1"/>
</dbReference>
<feature type="domain" description="Histidine kinase" evidence="9">
    <location>
        <begin position="132"/>
        <end position="351"/>
    </location>
</feature>
<name>A0ABU1TQK4_9FLAO</name>
<keyword evidence="3" id="KW-0808">Transferase</keyword>
<dbReference type="PANTHER" id="PTHR42878">
    <property type="entry name" value="TWO-COMPONENT HISTIDINE KINASE"/>
    <property type="match status" value="1"/>
</dbReference>
<evidence type="ECO:0000256" key="5">
    <source>
        <dbReference type="ARBA" id="ARBA00022777"/>
    </source>
</evidence>
<feature type="transmembrane region" description="Helical" evidence="8">
    <location>
        <begin position="21"/>
        <end position="44"/>
    </location>
</feature>
<dbReference type="SUPFAM" id="SSF47384">
    <property type="entry name" value="Homodimeric domain of signal transducing histidine kinase"/>
    <property type="match status" value="1"/>
</dbReference>
<comment type="caution">
    <text evidence="10">The sequence shown here is derived from an EMBL/GenBank/DDBJ whole genome shotgun (WGS) entry which is preliminary data.</text>
</comment>
<evidence type="ECO:0000313" key="10">
    <source>
        <dbReference type="EMBL" id="MDR6968260.1"/>
    </source>
</evidence>
<dbReference type="SUPFAM" id="SSF55874">
    <property type="entry name" value="ATPase domain of HSP90 chaperone/DNA topoisomerase II/histidine kinase"/>
    <property type="match status" value="1"/>
</dbReference>
<dbReference type="GO" id="GO:0016301">
    <property type="term" value="F:kinase activity"/>
    <property type="evidence" value="ECO:0007669"/>
    <property type="project" value="UniProtKB-KW"/>
</dbReference>
<gene>
    <name evidence="10" type="ORF">J2X31_002277</name>
</gene>
<sequence>MKLYKNLSKIQFLKKSYVAKFLFVAFLGIHIPLIGLIIFILYFNDSCSPTTIFILTLVLTLLATAITLLILKKLMKPMEVMSKALDNYRNIKIIPNLPQEFSDEAGKLMINIQSTIDENENLLQAKQDLIYLLSHDLKNYIDNASSLAKVISEEDVSAITKNYANLIVENTHKQTAFIDKFINFLNEEDKIIKQDIGVIKIDFNEIVTSLEEHFAQKLINKKLELIVEKNIDYANLKVDKELLMRVLTNLIGNAIKFSFPESRIALSFQKQDQHLKIAVQDNGIGFENSKSELLFEKFTKMSRRGTLDEKSTGIGLYLSKQIIKKFEGSFTAQSEGINTGSRFTVSLKINE</sequence>
<dbReference type="InterPro" id="IPR036890">
    <property type="entry name" value="HATPase_C_sf"/>
</dbReference>
<keyword evidence="11" id="KW-1185">Reference proteome</keyword>
<evidence type="ECO:0000313" key="11">
    <source>
        <dbReference type="Proteomes" id="UP001255185"/>
    </source>
</evidence>
<dbReference type="Gene3D" id="1.10.287.130">
    <property type="match status" value="1"/>
</dbReference>
<keyword evidence="8" id="KW-0812">Transmembrane</keyword>
<dbReference type="PANTHER" id="PTHR42878:SF7">
    <property type="entry name" value="SENSOR HISTIDINE KINASE GLRK"/>
    <property type="match status" value="1"/>
</dbReference>